<organism evidence="1 2">
    <name type="scientific">Pseudoxanthomonas gei</name>
    <dbReference type="NCBI Taxonomy" id="1383030"/>
    <lineage>
        <taxon>Bacteria</taxon>
        <taxon>Pseudomonadati</taxon>
        <taxon>Pseudomonadota</taxon>
        <taxon>Gammaproteobacteria</taxon>
        <taxon>Lysobacterales</taxon>
        <taxon>Lysobacteraceae</taxon>
        <taxon>Pseudoxanthomonas</taxon>
    </lineage>
</organism>
<protein>
    <submittedName>
        <fullName evidence="1">Uncharacterized protein</fullName>
    </submittedName>
</protein>
<accession>A0ABX0A8X7</accession>
<proteinExistence type="predicted"/>
<evidence type="ECO:0000313" key="1">
    <source>
        <dbReference type="EMBL" id="NDK37368.1"/>
    </source>
</evidence>
<reference evidence="1 2" key="1">
    <citation type="submission" date="2018-07" db="EMBL/GenBank/DDBJ databases">
        <title>Whole genome Sequencing of Pseudoxanthomonas gei KCTC 32298 (T).</title>
        <authorList>
            <person name="Kumar S."/>
            <person name="Bansal K."/>
            <person name="Kaur A."/>
            <person name="Patil P."/>
            <person name="Sharma S."/>
            <person name="Patil P.B."/>
        </authorList>
    </citation>
    <scope>NUCLEOTIDE SEQUENCE [LARGE SCALE GENOMIC DNA]</scope>
    <source>
        <strain evidence="1 2">KCTC 32298</strain>
    </source>
</reference>
<name>A0ABX0A8X7_9GAMM</name>
<sequence>MLEVLRMQRLKSVWGISALWLLAGACLQVQAVEISDMKDFSDLHGRYAPAGDCKRQPRIVIDAGGMTFEVATARTRVTNPEFAASFFGGASDSYEGISRVFFPFRNKQADGYPIIMMFNADEKKGILTVAGQDEGWKGGPPLTPLNKALVAGSPYSRCR</sequence>
<keyword evidence="2" id="KW-1185">Reference proteome</keyword>
<dbReference type="EMBL" id="QOVG01000001">
    <property type="protein sequence ID" value="NDK37368.1"/>
    <property type="molecule type" value="Genomic_DNA"/>
</dbReference>
<gene>
    <name evidence="1" type="ORF">DT603_00720</name>
</gene>
<comment type="caution">
    <text evidence="1">The sequence shown here is derived from an EMBL/GenBank/DDBJ whole genome shotgun (WGS) entry which is preliminary data.</text>
</comment>
<evidence type="ECO:0000313" key="2">
    <source>
        <dbReference type="Proteomes" id="UP001429354"/>
    </source>
</evidence>
<dbReference type="PROSITE" id="PS51257">
    <property type="entry name" value="PROKAR_LIPOPROTEIN"/>
    <property type="match status" value="1"/>
</dbReference>
<dbReference type="Proteomes" id="UP001429354">
    <property type="component" value="Unassembled WGS sequence"/>
</dbReference>